<dbReference type="Pfam" id="PF01551">
    <property type="entry name" value="Peptidase_M23"/>
    <property type="match status" value="1"/>
</dbReference>
<dbReference type="GO" id="GO:0004222">
    <property type="term" value="F:metalloendopeptidase activity"/>
    <property type="evidence" value="ECO:0007669"/>
    <property type="project" value="TreeGrafter"/>
</dbReference>
<dbReference type="EMBL" id="JACLAW010000016">
    <property type="protein sequence ID" value="MBC2667237.1"/>
    <property type="molecule type" value="Genomic_DNA"/>
</dbReference>
<keyword evidence="1" id="KW-0732">Signal</keyword>
<sequence>MKRTALLLAALPLLLAAGKPARKPAPEPDWTTVDEYNVRPGETLAGIARKVEVPRVLIIEANALKAPYVVKTGQALVIPRRRERTVKPGETGFAIAYDAGVPWPQIATANGLDPKARVRAGQKLVIPTLASPGKAAAVVKEAEDKGRAEASKALLKAAPTKFVWPLSGEVRRGFIARDLPRSHDGIDIPAAKGAPVSAAAPGRVVFAAPEPKSYGNLVILEHGKGWYSAYAKLSRITVKKGEKVGRGERLGLVGDTGISPGTELHFEIRRKAVPLDPLLVLPEQAPDTKP</sequence>
<name>A0A7X1FVP0_9SPHN</name>
<dbReference type="SUPFAM" id="SSF51261">
    <property type="entry name" value="Duplicated hybrid motif"/>
    <property type="match status" value="1"/>
</dbReference>
<dbReference type="InterPro" id="IPR018392">
    <property type="entry name" value="LysM"/>
</dbReference>
<dbReference type="InterPro" id="IPR050570">
    <property type="entry name" value="Cell_wall_metabolism_enzyme"/>
</dbReference>
<evidence type="ECO:0000313" key="3">
    <source>
        <dbReference type="EMBL" id="MBC2667237.1"/>
    </source>
</evidence>
<organism evidence="3 4">
    <name type="scientific">Novosphingobium flavum</name>
    <dbReference type="NCBI Taxonomy" id="1778672"/>
    <lineage>
        <taxon>Bacteria</taxon>
        <taxon>Pseudomonadati</taxon>
        <taxon>Pseudomonadota</taxon>
        <taxon>Alphaproteobacteria</taxon>
        <taxon>Sphingomonadales</taxon>
        <taxon>Sphingomonadaceae</taxon>
        <taxon>Novosphingobium</taxon>
    </lineage>
</organism>
<dbReference type="PROSITE" id="PS51782">
    <property type="entry name" value="LYSM"/>
    <property type="match status" value="2"/>
</dbReference>
<dbReference type="Pfam" id="PF01476">
    <property type="entry name" value="LysM"/>
    <property type="match status" value="2"/>
</dbReference>
<dbReference type="CDD" id="cd12797">
    <property type="entry name" value="M23_peptidase"/>
    <property type="match status" value="1"/>
</dbReference>
<gene>
    <name evidence="3" type="ORF">H7F51_17085</name>
</gene>
<feature type="signal peptide" evidence="1">
    <location>
        <begin position="1"/>
        <end position="21"/>
    </location>
</feature>
<dbReference type="PANTHER" id="PTHR21666:SF290">
    <property type="entry name" value="PEPTIDASE M23 DOMAIN PROTEIN"/>
    <property type="match status" value="1"/>
</dbReference>
<dbReference type="InterPro" id="IPR016047">
    <property type="entry name" value="M23ase_b-sheet_dom"/>
</dbReference>
<feature type="chain" id="PRO_5030972148" evidence="1">
    <location>
        <begin position="22"/>
        <end position="290"/>
    </location>
</feature>
<dbReference type="RefSeq" id="WP_185665534.1">
    <property type="nucleotide sequence ID" value="NZ_JACLAW010000016.1"/>
</dbReference>
<dbReference type="InterPro" id="IPR011055">
    <property type="entry name" value="Dup_hybrid_motif"/>
</dbReference>
<dbReference type="Proteomes" id="UP000566813">
    <property type="component" value="Unassembled WGS sequence"/>
</dbReference>
<dbReference type="AlphaFoldDB" id="A0A7X1FVP0"/>
<dbReference type="SMART" id="SM00257">
    <property type="entry name" value="LysM"/>
    <property type="match status" value="2"/>
</dbReference>
<evidence type="ECO:0000259" key="2">
    <source>
        <dbReference type="PROSITE" id="PS51782"/>
    </source>
</evidence>
<dbReference type="Gene3D" id="3.10.350.10">
    <property type="entry name" value="LysM domain"/>
    <property type="match status" value="2"/>
</dbReference>
<keyword evidence="4" id="KW-1185">Reference proteome</keyword>
<proteinExistence type="predicted"/>
<dbReference type="InterPro" id="IPR036779">
    <property type="entry name" value="LysM_dom_sf"/>
</dbReference>
<dbReference type="CDD" id="cd00118">
    <property type="entry name" value="LysM"/>
    <property type="match status" value="2"/>
</dbReference>
<protein>
    <submittedName>
        <fullName evidence="3">M23 family metallopeptidase</fullName>
    </submittedName>
</protein>
<evidence type="ECO:0000256" key="1">
    <source>
        <dbReference type="SAM" id="SignalP"/>
    </source>
</evidence>
<accession>A0A7X1FVP0</accession>
<comment type="caution">
    <text evidence="3">The sequence shown here is derived from an EMBL/GenBank/DDBJ whole genome shotgun (WGS) entry which is preliminary data.</text>
</comment>
<evidence type="ECO:0000313" key="4">
    <source>
        <dbReference type="Proteomes" id="UP000566813"/>
    </source>
</evidence>
<dbReference type="PANTHER" id="PTHR21666">
    <property type="entry name" value="PEPTIDASE-RELATED"/>
    <property type="match status" value="1"/>
</dbReference>
<dbReference type="Gene3D" id="2.70.70.10">
    <property type="entry name" value="Glucose Permease (Domain IIA)"/>
    <property type="match status" value="1"/>
</dbReference>
<feature type="domain" description="LysM" evidence="2">
    <location>
        <begin position="82"/>
        <end position="126"/>
    </location>
</feature>
<reference evidence="3 4" key="1">
    <citation type="submission" date="2020-08" db="EMBL/GenBank/DDBJ databases">
        <title>The genome sequence of type strain Novosphingobium flavum NBRC 111647.</title>
        <authorList>
            <person name="Liu Y."/>
        </authorList>
    </citation>
    <scope>NUCLEOTIDE SEQUENCE [LARGE SCALE GENOMIC DNA]</scope>
    <source>
        <strain evidence="3 4">NBRC 111647</strain>
    </source>
</reference>
<feature type="domain" description="LysM" evidence="2">
    <location>
        <begin position="34"/>
        <end position="78"/>
    </location>
</feature>